<evidence type="ECO:0000259" key="5">
    <source>
        <dbReference type="PROSITE" id="PS50931"/>
    </source>
</evidence>
<dbReference type="Proteomes" id="UP000316993">
    <property type="component" value="Unassembled WGS sequence"/>
</dbReference>
<name>A0A543LKL3_9BURK</name>
<dbReference type="AlphaFoldDB" id="A0A543LKL3"/>
<keyword evidence="4" id="KW-0804">Transcription</keyword>
<reference evidence="6 7" key="1">
    <citation type="submission" date="2019-06" db="EMBL/GenBank/DDBJ databases">
        <title>Genomic Encyclopedia of Archaeal and Bacterial Type Strains, Phase II (KMG-II): from individual species to whole genera.</title>
        <authorList>
            <person name="Goeker M."/>
        </authorList>
    </citation>
    <scope>NUCLEOTIDE SEQUENCE [LARGE SCALE GENOMIC DNA]</scope>
    <source>
        <strain evidence="6 7">DSM 7270</strain>
    </source>
</reference>
<dbReference type="PROSITE" id="PS50931">
    <property type="entry name" value="HTH_LYSR"/>
    <property type="match status" value="1"/>
</dbReference>
<dbReference type="PANTHER" id="PTHR30419:SF2">
    <property type="entry name" value="LYSR FAMILY TRANSCRIPTIONAL REGULATOR"/>
    <property type="match status" value="1"/>
</dbReference>
<comment type="caution">
    <text evidence="6">The sequence shown here is derived from an EMBL/GenBank/DDBJ whole genome shotgun (WGS) entry which is preliminary data.</text>
</comment>
<evidence type="ECO:0000256" key="3">
    <source>
        <dbReference type="ARBA" id="ARBA00023125"/>
    </source>
</evidence>
<evidence type="ECO:0000313" key="7">
    <source>
        <dbReference type="Proteomes" id="UP000316993"/>
    </source>
</evidence>
<dbReference type="EMBL" id="VFPV01000001">
    <property type="protein sequence ID" value="TQN07744.1"/>
    <property type="molecule type" value="Genomic_DNA"/>
</dbReference>
<sequence length="307" mass="33171">MRDLDLQTLRLFAAVCDQRSIARVAEQESIVGSAISKRLAQLEDTVGTPLLLRKRRGVVPTPAGETLLEHARTMLASVGQIERDMAAYATGTRGHVRMLVTASVMAESLADDVAAFLQDPAHRSIQISMEERVSPDVVQGIREGSASIGICWDAADLSGLQTRNYRSDHLAIVAHESHPVAQLPTVRFADVLSYEFVSMPALSAVQVLLARAAAVEGKTLAHRVLVSNFDAALRVVRANLAISVVPREVVAPFAQTAPVRVVPLSDAWAQRRFAICYRDEQALSPAAQLLVQHLARASAHEAPEALA</sequence>
<gene>
    <name evidence="6" type="ORF">BDD18_0891</name>
</gene>
<keyword evidence="2" id="KW-0805">Transcription regulation</keyword>
<evidence type="ECO:0000256" key="1">
    <source>
        <dbReference type="ARBA" id="ARBA00009437"/>
    </source>
</evidence>
<accession>A0A543LKL3</accession>
<comment type="similarity">
    <text evidence="1">Belongs to the LysR transcriptional regulatory family.</text>
</comment>
<dbReference type="FunFam" id="1.10.10.10:FF:000001">
    <property type="entry name" value="LysR family transcriptional regulator"/>
    <property type="match status" value="1"/>
</dbReference>
<evidence type="ECO:0000256" key="4">
    <source>
        <dbReference type="ARBA" id="ARBA00023163"/>
    </source>
</evidence>
<dbReference type="InterPro" id="IPR005119">
    <property type="entry name" value="LysR_subst-bd"/>
</dbReference>
<dbReference type="InterPro" id="IPR036390">
    <property type="entry name" value="WH_DNA-bd_sf"/>
</dbReference>
<dbReference type="SUPFAM" id="SSF53850">
    <property type="entry name" value="Periplasmic binding protein-like II"/>
    <property type="match status" value="1"/>
</dbReference>
<dbReference type="Gene3D" id="3.40.190.290">
    <property type="match status" value="1"/>
</dbReference>
<dbReference type="SUPFAM" id="SSF46785">
    <property type="entry name" value="Winged helix' DNA-binding domain"/>
    <property type="match status" value="1"/>
</dbReference>
<feature type="domain" description="HTH lysR-type" evidence="5">
    <location>
        <begin position="4"/>
        <end position="61"/>
    </location>
</feature>
<evidence type="ECO:0000313" key="6">
    <source>
        <dbReference type="EMBL" id="TQN07744.1"/>
    </source>
</evidence>
<dbReference type="Pfam" id="PF00126">
    <property type="entry name" value="HTH_1"/>
    <property type="match status" value="1"/>
</dbReference>
<organism evidence="6 7">
    <name type="scientific">Acidovorax temperans</name>
    <dbReference type="NCBI Taxonomy" id="80878"/>
    <lineage>
        <taxon>Bacteria</taxon>
        <taxon>Pseudomonadati</taxon>
        <taxon>Pseudomonadota</taxon>
        <taxon>Betaproteobacteria</taxon>
        <taxon>Burkholderiales</taxon>
        <taxon>Comamonadaceae</taxon>
        <taxon>Acidovorax</taxon>
    </lineage>
</organism>
<dbReference type="Gene3D" id="1.10.10.10">
    <property type="entry name" value="Winged helix-like DNA-binding domain superfamily/Winged helix DNA-binding domain"/>
    <property type="match status" value="1"/>
</dbReference>
<dbReference type="RefSeq" id="WP_142081620.1">
    <property type="nucleotide sequence ID" value="NZ_VFPV01000001.1"/>
</dbReference>
<dbReference type="PANTHER" id="PTHR30419">
    <property type="entry name" value="HTH-TYPE TRANSCRIPTIONAL REGULATOR YBHD"/>
    <property type="match status" value="1"/>
</dbReference>
<dbReference type="GO" id="GO:0003677">
    <property type="term" value="F:DNA binding"/>
    <property type="evidence" value="ECO:0007669"/>
    <property type="project" value="UniProtKB-KW"/>
</dbReference>
<dbReference type="InterPro" id="IPR000847">
    <property type="entry name" value="LysR_HTH_N"/>
</dbReference>
<evidence type="ECO:0000256" key="2">
    <source>
        <dbReference type="ARBA" id="ARBA00023015"/>
    </source>
</evidence>
<dbReference type="GO" id="GO:0003700">
    <property type="term" value="F:DNA-binding transcription factor activity"/>
    <property type="evidence" value="ECO:0007669"/>
    <property type="project" value="InterPro"/>
</dbReference>
<protein>
    <submittedName>
        <fullName evidence="6">DNA-binding transcriptional LysR family regulator</fullName>
    </submittedName>
</protein>
<dbReference type="InterPro" id="IPR036388">
    <property type="entry name" value="WH-like_DNA-bd_sf"/>
</dbReference>
<keyword evidence="3 6" id="KW-0238">DNA-binding</keyword>
<dbReference type="InterPro" id="IPR050950">
    <property type="entry name" value="HTH-type_LysR_regulators"/>
</dbReference>
<dbReference type="Pfam" id="PF03466">
    <property type="entry name" value="LysR_substrate"/>
    <property type="match status" value="1"/>
</dbReference>
<dbReference type="GO" id="GO:0005829">
    <property type="term" value="C:cytosol"/>
    <property type="evidence" value="ECO:0007669"/>
    <property type="project" value="TreeGrafter"/>
</dbReference>
<proteinExistence type="inferred from homology"/>